<protein>
    <submittedName>
        <fullName evidence="1">Transmembrane protein, putative</fullName>
    </submittedName>
</protein>
<evidence type="ECO:0000313" key="3">
    <source>
        <dbReference type="Proteomes" id="UP000002051"/>
    </source>
</evidence>
<gene>
    <name evidence="1" type="ordered locus">MTR_1g111360</name>
</gene>
<dbReference type="EnsemblPlants" id="KEH44259">
    <property type="protein sequence ID" value="KEH44259"/>
    <property type="gene ID" value="MTR_1g111360"/>
</dbReference>
<accession>G7ZZC2</accession>
<keyword evidence="1" id="KW-0812">Transmembrane</keyword>
<proteinExistence type="predicted"/>
<name>G7ZZC2_MEDTR</name>
<keyword evidence="1" id="KW-0472">Membrane</keyword>
<sequence>MDFQRTGPDISTCHAKLHLVRVQPRLVLPYLTGLIIIFPKNHCYISKRVKITFYPKRVKR</sequence>
<reference evidence="1 3" key="1">
    <citation type="journal article" date="2011" name="Nature">
        <title>The Medicago genome provides insight into the evolution of rhizobial symbioses.</title>
        <authorList>
            <person name="Young N.D."/>
            <person name="Debelle F."/>
            <person name="Oldroyd G.E."/>
            <person name="Geurts R."/>
            <person name="Cannon S.B."/>
            <person name="Udvardi M.K."/>
            <person name="Benedito V.A."/>
            <person name="Mayer K.F."/>
            <person name="Gouzy J."/>
            <person name="Schoof H."/>
            <person name="Van de Peer Y."/>
            <person name="Proost S."/>
            <person name="Cook D.R."/>
            <person name="Meyers B.C."/>
            <person name="Spannagl M."/>
            <person name="Cheung F."/>
            <person name="De Mita S."/>
            <person name="Krishnakumar V."/>
            <person name="Gundlach H."/>
            <person name="Zhou S."/>
            <person name="Mudge J."/>
            <person name="Bharti A.K."/>
            <person name="Murray J.D."/>
            <person name="Naoumkina M.A."/>
            <person name="Rosen B."/>
            <person name="Silverstein K.A."/>
            <person name="Tang H."/>
            <person name="Rombauts S."/>
            <person name="Zhao P.X."/>
            <person name="Zhou P."/>
            <person name="Barbe V."/>
            <person name="Bardou P."/>
            <person name="Bechner M."/>
            <person name="Bellec A."/>
            <person name="Berger A."/>
            <person name="Berges H."/>
            <person name="Bidwell S."/>
            <person name="Bisseling T."/>
            <person name="Choisne N."/>
            <person name="Couloux A."/>
            <person name="Denny R."/>
            <person name="Deshpande S."/>
            <person name="Dai X."/>
            <person name="Doyle J.J."/>
            <person name="Dudez A.M."/>
            <person name="Farmer A.D."/>
            <person name="Fouteau S."/>
            <person name="Franken C."/>
            <person name="Gibelin C."/>
            <person name="Gish J."/>
            <person name="Goldstein S."/>
            <person name="Gonzalez A.J."/>
            <person name="Green P.J."/>
            <person name="Hallab A."/>
            <person name="Hartog M."/>
            <person name="Hua A."/>
            <person name="Humphray S.J."/>
            <person name="Jeong D.H."/>
            <person name="Jing Y."/>
            <person name="Jocker A."/>
            <person name="Kenton S.M."/>
            <person name="Kim D.J."/>
            <person name="Klee K."/>
            <person name="Lai H."/>
            <person name="Lang C."/>
            <person name="Lin S."/>
            <person name="Macmil S.L."/>
            <person name="Magdelenat G."/>
            <person name="Matthews L."/>
            <person name="McCorrison J."/>
            <person name="Monaghan E.L."/>
            <person name="Mun J.H."/>
            <person name="Najar F.Z."/>
            <person name="Nicholson C."/>
            <person name="Noirot C."/>
            <person name="O'Bleness M."/>
            <person name="Paule C.R."/>
            <person name="Poulain J."/>
            <person name="Prion F."/>
            <person name="Qin B."/>
            <person name="Qu C."/>
            <person name="Retzel E.F."/>
            <person name="Riddle C."/>
            <person name="Sallet E."/>
            <person name="Samain S."/>
            <person name="Samson N."/>
            <person name="Sanders I."/>
            <person name="Saurat O."/>
            <person name="Scarpelli C."/>
            <person name="Schiex T."/>
            <person name="Segurens B."/>
            <person name="Severin A.J."/>
            <person name="Sherrier D.J."/>
            <person name="Shi R."/>
            <person name="Sims S."/>
            <person name="Singer S.R."/>
            <person name="Sinharoy S."/>
            <person name="Sterck L."/>
            <person name="Viollet A."/>
            <person name="Wang B.B."/>
            <person name="Wang K."/>
            <person name="Wang M."/>
            <person name="Wang X."/>
            <person name="Warfsmann J."/>
            <person name="Weissenbach J."/>
            <person name="White D.D."/>
            <person name="White J.D."/>
            <person name="Wiley G.B."/>
            <person name="Wincker P."/>
            <person name="Xing Y."/>
            <person name="Yang L."/>
            <person name="Yao Z."/>
            <person name="Ying F."/>
            <person name="Zhai J."/>
            <person name="Zhou L."/>
            <person name="Zuber A."/>
            <person name="Denarie J."/>
            <person name="Dixon R.A."/>
            <person name="May G.D."/>
            <person name="Schwartz D.C."/>
            <person name="Rogers J."/>
            <person name="Quetier F."/>
            <person name="Town C.D."/>
            <person name="Roe B.A."/>
        </authorList>
    </citation>
    <scope>NUCLEOTIDE SEQUENCE [LARGE SCALE GENOMIC DNA]</scope>
    <source>
        <strain evidence="1">A17</strain>
        <strain evidence="2 3">cv. Jemalong A17</strain>
    </source>
</reference>
<organism evidence="1 3">
    <name type="scientific">Medicago truncatula</name>
    <name type="common">Barrel medic</name>
    <name type="synonym">Medicago tribuloides</name>
    <dbReference type="NCBI Taxonomy" id="3880"/>
    <lineage>
        <taxon>Eukaryota</taxon>
        <taxon>Viridiplantae</taxon>
        <taxon>Streptophyta</taxon>
        <taxon>Embryophyta</taxon>
        <taxon>Tracheophyta</taxon>
        <taxon>Spermatophyta</taxon>
        <taxon>Magnoliopsida</taxon>
        <taxon>eudicotyledons</taxon>
        <taxon>Gunneridae</taxon>
        <taxon>Pentapetalae</taxon>
        <taxon>rosids</taxon>
        <taxon>fabids</taxon>
        <taxon>Fabales</taxon>
        <taxon>Fabaceae</taxon>
        <taxon>Papilionoideae</taxon>
        <taxon>50 kb inversion clade</taxon>
        <taxon>NPAAA clade</taxon>
        <taxon>Hologalegina</taxon>
        <taxon>IRL clade</taxon>
        <taxon>Trifolieae</taxon>
        <taxon>Medicago</taxon>
    </lineage>
</organism>
<dbReference type="PaxDb" id="3880-AES84560"/>
<evidence type="ECO:0000313" key="1">
    <source>
        <dbReference type="EMBL" id="KEH44259.1"/>
    </source>
</evidence>
<dbReference type="EMBL" id="CM001217">
    <property type="protein sequence ID" value="KEH44259.1"/>
    <property type="molecule type" value="Genomic_DNA"/>
</dbReference>
<reference evidence="1 3" key="2">
    <citation type="journal article" date="2014" name="BMC Genomics">
        <title>An improved genome release (version Mt4.0) for the model legume Medicago truncatula.</title>
        <authorList>
            <person name="Tang H."/>
            <person name="Krishnakumar V."/>
            <person name="Bidwell S."/>
            <person name="Rosen B."/>
            <person name="Chan A."/>
            <person name="Zhou S."/>
            <person name="Gentzbittel L."/>
            <person name="Childs K.L."/>
            <person name="Yandell M."/>
            <person name="Gundlach H."/>
            <person name="Mayer K.F."/>
            <person name="Schwartz D.C."/>
            <person name="Town C.D."/>
        </authorList>
    </citation>
    <scope>GENOME REANNOTATION</scope>
    <source>
        <strain evidence="1">A17</strain>
        <strain evidence="2 3">cv. Jemalong A17</strain>
    </source>
</reference>
<reference evidence="2" key="3">
    <citation type="submission" date="2015-04" db="UniProtKB">
        <authorList>
            <consortium name="EnsemblPlants"/>
        </authorList>
    </citation>
    <scope>IDENTIFICATION</scope>
    <source>
        <strain evidence="2">cv. Jemalong A17</strain>
    </source>
</reference>
<dbReference type="Proteomes" id="UP000002051">
    <property type="component" value="Unassembled WGS sequence"/>
</dbReference>
<keyword evidence="3" id="KW-1185">Reference proteome</keyword>
<dbReference type="HOGENOM" id="CLU_2945137_0_0_1"/>
<evidence type="ECO:0000313" key="2">
    <source>
        <dbReference type="EnsemblPlants" id="KEH44259"/>
    </source>
</evidence>
<dbReference type="AlphaFoldDB" id="G7ZZC2"/>